<evidence type="ECO:0000313" key="8">
    <source>
        <dbReference type="EMBL" id="UWP60611.1"/>
    </source>
</evidence>
<dbReference type="EMBL" id="CP102290">
    <property type="protein sequence ID" value="UWP60611.1"/>
    <property type="molecule type" value="Genomic_DNA"/>
</dbReference>
<keyword evidence="4 5" id="KW-0720">Serine protease</keyword>
<dbReference type="InterPro" id="IPR050131">
    <property type="entry name" value="Peptidase_S8_subtilisin-like"/>
</dbReference>
<dbReference type="InterPro" id="IPR034045">
    <property type="entry name" value="Pep_S8_CspA-like"/>
</dbReference>
<evidence type="ECO:0000256" key="2">
    <source>
        <dbReference type="ARBA" id="ARBA00022670"/>
    </source>
</evidence>
<reference evidence="8" key="1">
    <citation type="journal article" date="2022" name="Cell">
        <title>Design, construction, and in vivo augmentation of a complex gut microbiome.</title>
        <authorList>
            <person name="Cheng A.G."/>
            <person name="Ho P.Y."/>
            <person name="Aranda-Diaz A."/>
            <person name="Jain S."/>
            <person name="Yu F.B."/>
            <person name="Meng X."/>
            <person name="Wang M."/>
            <person name="Iakiviak M."/>
            <person name="Nagashima K."/>
            <person name="Zhao A."/>
            <person name="Murugkar P."/>
            <person name="Patil A."/>
            <person name="Atabakhsh K."/>
            <person name="Weakley A."/>
            <person name="Yan J."/>
            <person name="Brumbaugh A.R."/>
            <person name="Higginbottom S."/>
            <person name="Dimas A."/>
            <person name="Shiver A.L."/>
            <person name="Deutschbauer A."/>
            <person name="Neff N."/>
            <person name="Sonnenburg J.L."/>
            <person name="Huang K.C."/>
            <person name="Fischbach M.A."/>
        </authorList>
    </citation>
    <scope>NUCLEOTIDE SEQUENCE</scope>
    <source>
        <strain evidence="8">DSM 19829</strain>
    </source>
</reference>
<dbReference type="PIRSF" id="PIRSF037894">
    <property type="entry name" value="Subtilisin_rel_CspABC"/>
    <property type="match status" value="1"/>
</dbReference>
<keyword evidence="2 5" id="KW-0645">Protease</keyword>
<evidence type="ECO:0000259" key="7">
    <source>
        <dbReference type="Pfam" id="PF18425"/>
    </source>
</evidence>
<feature type="active site" description="Charge relay system" evidence="5">
    <location>
        <position position="197"/>
    </location>
</feature>
<organism evidence="8 9">
    <name type="scientific">Ruminococcus gauvreauii</name>
    <dbReference type="NCBI Taxonomy" id="438033"/>
    <lineage>
        <taxon>Bacteria</taxon>
        <taxon>Bacillati</taxon>
        <taxon>Bacillota</taxon>
        <taxon>Clostridia</taxon>
        <taxon>Eubacteriales</taxon>
        <taxon>Oscillospiraceae</taxon>
        <taxon>Ruminococcus</taxon>
    </lineage>
</organism>
<evidence type="ECO:0000256" key="4">
    <source>
        <dbReference type="ARBA" id="ARBA00022825"/>
    </source>
</evidence>
<dbReference type="PANTHER" id="PTHR43806">
    <property type="entry name" value="PEPTIDASE S8"/>
    <property type="match status" value="1"/>
</dbReference>
<feature type="domain" description="Peptidase S8/S53" evidence="6">
    <location>
        <begin position="441"/>
        <end position="567"/>
    </location>
</feature>
<keyword evidence="9" id="KW-1185">Reference proteome</keyword>
<dbReference type="Pfam" id="PF00082">
    <property type="entry name" value="Peptidase_S8"/>
    <property type="match status" value="2"/>
</dbReference>
<dbReference type="PRINTS" id="PR00723">
    <property type="entry name" value="SUBTILISIN"/>
</dbReference>
<protein>
    <submittedName>
        <fullName evidence="8">S8 family serine peptidase</fullName>
    </submittedName>
</protein>
<dbReference type="Pfam" id="PF18425">
    <property type="entry name" value="CspB_prodomain"/>
    <property type="match status" value="1"/>
</dbReference>
<feature type="domain" description="Csp protease B prodomain" evidence="7">
    <location>
        <begin position="4"/>
        <end position="91"/>
    </location>
</feature>
<dbReference type="SUPFAM" id="SSF52743">
    <property type="entry name" value="Subtilisin-like"/>
    <property type="match status" value="1"/>
</dbReference>
<evidence type="ECO:0000256" key="1">
    <source>
        <dbReference type="ARBA" id="ARBA00011073"/>
    </source>
</evidence>
<gene>
    <name evidence="8" type="ORF">NQ502_06160</name>
</gene>
<proteinExistence type="inferred from homology"/>
<dbReference type="Gene3D" id="3.40.50.200">
    <property type="entry name" value="Peptidase S8/S53 domain"/>
    <property type="match status" value="1"/>
</dbReference>
<comment type="similarity">
    <text evidence="1 5">Belongs to the peptidase S8 family.</text>
</comment>
<dbReference type="PROSITE" id="PS00138">
    <property type="entry name" value="SUBTILASE_SER"/>
    <property type="match status" value="1"/>
</dbReference>
<dbReference type="InterPro" id="IPR017310">
    <property type="entry name" value="Pept_S8A_subtilisin_clostridia"/>
</dbReference>
<dbReference type="Proteomes" id="UP001060164">
    <property type="component" value="Chromosome"/>
</dbReference>
<dbReference type="PROSITE" id="PS51892">
    <property type="entry name" value="SUBTILASE"/>
    <property type="match status" value="1"/>
</dbReference>
<sequence length="584" mass="63541">MSDQKLENLLNLALEATPKEREESLELDVGYDAEERTWDLIVRYSGTPEELADEVVSFTPLLNNYAIVTIRQSRLGEFSRNPAVEYIEKPKRLYFALDQARTASCVNRVQTGMFDLFGEGIWVACIDSGIDYSHPDFLNSDGTTRIQYLWDQTIPGNPPVGYSLGTEYTKEDIDRALRAGTPAERQEIVPSRDTSGHGTSVMGIAAGNGSASRGIYRGVAPRSGLLVVKLGSPEEDGFPRTTELMQAVDYVIKLAYANRMPLAVNLSFGNAYGSHSGDSLIETYLDAASGVGRNVISVGTGNDAALGGHTSGQLVEGTVRDVQLGIGTYEKALSVQIWKQYEDEVDIVLVHPGGSSFGPIRAAQDAQRLNFPGTQVLFYYGEPNPYSPAQEIYLDFLPLNGYLDSGVWTIRLIPRRIVQGNYDMWLPGGQVIGAATRFYEPTPETTLTIPSTAQRVIAVGAYDSRLLSYAGFSGRGYTRVTNQVKPTLVAPGVNIMAPQAGGGYHSVTGTSFATPFVTGASALLMEWGIVRRNDPYLYSEKVKAYLIRGAKELPGFESFPNPQVGYGALCVRESIPGEKLSSGI</sequence>
<dbReference type="InterPro" id="IPR015500">
    <property type="entry name" value="Peptidase_S8_subtilisin-rel"/>
</dbReference>
<dbReference type="InterPro" id="IPR041365">
    <property type="entry name" value="CspB_prodomain"/>
</dbReference>
<dbReference type="InterPro" id="IPR000209">
    <property type="entry name" value="Peptidase_S8/S53_dom"/>
</dbReference>
<dbReference type="PANTHER" id="PTHR43806:SF11">
    <property type="entry name" value="CEREVISIN-RELATED"/>
    <property type="match status" value="1"/>
</dbReference>
<dbReference type="InterPro" id="IPR023828">
    <property type="entry name" value="Peptidase_S8_Ser-AS"/>
</dbReference>
<evidence type="ECO:0000256" key="5">
    <source>
        <dbReference type="PROSITE-ProRule" id="PRU01240"/>
    </source>
</evidence>
<dbReference type="CDD" id="cd07478">
    <property type="entry name" value="Peptidases_S8_CspA-like"/>
    <property type="match status" value="1"/>
</dbReference>
<evidence type="ECO:0000259" key="6">
    <source>
        <dbReference type="Pfam" id="PF00082"/>
    </source>
</evidence>
<feature type="domain" description="Peptidase S8/S53" evidence="6">
    <location>
        <begin position="118"/>
        <end position="304"/>
    </location>
</feature>
<dbReference type="RefSeq" id="WP_028530466.1">
    <property type="nucleotide sequence ID" value="NZ_CABLBR010000002.1"/>
</dbReference>
<dbReference type="Gene3D" id="2.60.120.1290">
    <property type="match status" value="1"/>
</dbReference>
<keyword evidence="3 5" id="KW-0378">Hydrolase</keyword>
<name>A0ABY5VK69_9FIRM</name>
<accession>A0ABY5VK69</accession>
<dbReference type="Gene3D" id="3.30.70.2980">
    <property type="match status" value="1"/>
</dbReference>
<feature type="active site" description="Charge relay system" evidence="5">
    <location>
        <position position="511"/>
    </location>
</feature>
<feature type="active site" description="Charge relay system" evidence="5">
    <location>
        <position position="127"/>
    </location>
</feature>
<evidence type="ECO:0000256" key="3">
    <source>
        <dbReference type="ARBA" id="ARBA00022801"/>
    </source>
</evidence>
<dbReference type="InterPro" id="IPR036852">
    <property type="entry name" value="Peptidase_S8/S53_dom_sf"/>
</dbReference>
<evidence type="ECO:0000313" key="9">
    <source>
        <dbReference type="Proteomes" id="UP001060164"/>
    </source>
</evidence>